<organism evidence="1 2">
    <name type="scientific">Noviherbaspirillum suwonense</name>
    <dbReference type="NCBI Taxonomy" id="1224511"/>
    <lineage>
        <taxon>Bacteria</taxon>
        <taxon>Pseudomonadati</taxon>
        <taxon>Pseudomonadota</taxon>
        <taxon>Betaproteobacteria</taxon>
        <taxon>Burkholderiales</taxon>
        <taxon>Oxalobacteraceae</taxon>
        <taxon>Noviherbaspirillum</taxon>
    </lineage>
</organism>
<evidence type="ECO:0000313" key="2">
    <source>
        <dbReference type="Proteomes" id="UP001158049"/>
    </source>
</evidence>
<evidence type="ECO:0000313" key="1">
    <source>
        <dbReference type="EMBL" id="SMP43648.1"/>
    </source>
</evidence>
<dbReference type="Proteomes" id="UP001158049">
    <property type="component" value="Unassembled WGS sequence"/>
</dbReference>
<keyword evidence="2" id="KW-1185">Reference proteome</keyword>
<proteinExistence type="predicted"/>
<dbReference type="InterPro" id="IPR003713">
    <property type="entry name" value="FliS"/>
</dbReference>
<gene>
    <name evidence="1" type="ORF">SAMN06295970_101326</name>
</gene>
<comment type="caution">
    <text evidence="1">The sequence shown here is derived from an EMBL/GenBank/DDBJ whole genome shotgun (WGS) entry which is preliminary data.</text>
</comment>
<dbReference type="InterPro" id="IPR036584">
    <property type="entry name" value="FliS_sf"/>
</dbReference>
<sequence>MPCYASVRLYHPPAYCRGSRGIFLASDRTGPDIAKASWPANVHASLGLETGVAAAGPHKPILMLFDGALTSLAIARVETQAKNIAAKGRAISRTIRIIEDGFRSSLAKSGGAAQRLQACAA</sequence>
<protein>
    <submittedName>
        <fullName evidence="1">Protein FliS</fullName>
    </submittedName>
</protein>
<dbReference type="Gene3D" id="1.20.120.340">
    <property type="entry name" value="Flagellar protein FliS"/>
    <property type="match status" value="1"/>
</dbReference>
<reference evidence="1 2" key="1">
    <citation type="submission" date="2017-05" db="EMBL/GenBank/DDBJ databases">
        <authorList>
            <person name="Varghese N."/>
            <person name="Submissions S."/>
        </authorList>
    </citation>
    <scope>NUCLEOTIDE SEQUENCE [LARGE SCALE GENOMIC DNA]</scope>
    <source>
        <strain evidence="1 2">DSM 26001</strain>
    </source>
</reference>
<name>A0ABY1PU52_9BURK</name>
<dbReference type="SUPFAM" id="SSF101116">
    <property type="entry name" value="Flagellar export chaperone FliS"/>
    <property type="match status" value="1"/>
</dbReference>
<dbReference type="EMBL" id="FXUL01000001">
    <property type="protein sequence ID" value="SMP43648.1"/>
    <property type="molecule type" value="Genomic_DNA"/>
</dbReference>
<accession>A0ABY1PU52</accession>
<dbReference type="Pfam" id="PF02561">
    <property type="entry name" value="FliS"/>
    <property type="match status" value="1"/>
</dbReference>